<sequence length="658" mass="64853">MKALKSRAAVIAGALLASTAMLVPLAAPAGAATLVDGCSFITNPASGGAQSALRVACNFPTASAVPAQNNISDFSNAVWHNGAAKAVNGIAFEGAYGLTAVYSPNAHFTAADTNRIIYGTIGGTAIGAYTNIKVYVDAQTVLLNMPATTTGVSGKTAGDAIAIVAKVENSSVRAGVGAITTPSATSSVTGVALTAGAAGVATAKKTGWTAANVGKQIVSTRITGGSAIITAVNNSTGTATLSAAVPASRPSETVTLNTFGMVISPTLGFAASDVGRSIDGTPLSTTAKIVNTGTVSSDMSTAIAGSGALTGFTYAQVTGAVAFSQADLTTTPANPNQISVGSDEIYSTTRLLSIDGEDYTIDAENGKITGPAGTFRGSDKGLPVAGCGIFTGANGSNTPGATGQNYITDVALNGSWASLAGGAYGTSPACNAVAAYGINVSIGLTTQTAAADGDVMSIISSTLNLSPALVPGSDACATNTYEGTTITGQWYNPGVIGASLGGQQSVSLNSSFVPSAVKAPSNTIGGIKYPTAVVSFWAFVTQRTAEETVGTGLGAKTFAKDTAKIVLPWVPTLLALCDGTGISSEYLFSGTSIGTQTVSTGTGRPSTALRGLKKGALAGSVAYQPVTAAGASSTWTGAGKFAAAGALGQGVTAKLTLN</sequence>
<evidence type="ECO:0000313" key="1">
    <source>
        <dbReference type="EMBL" id="CAB4323757.1"/>
    </source>
</evidence>
<accession>A0A6J5YGV2</accession>
<dbReference type="AlphaFoldDB" id="A0A6J5YGV2"/>
<protein>
    <submittedName>
        <fullName evidence="1">Unannotated protein</fullName>
    </submittedName>
</protein>
<dbReference type="EMBL" id="CAEMXZ010000069">
    <property type="protein sequence ID" value="CAB4323757.1"/>
    <property type="molecule type" value="Genomic_DNA"/>
</dbReference>
<proteinExistence type="predicted"/>
<gene>
    <name evidence="1" type="ORF">UFOPK1392_01516</name>
</gene>
<name>A0A6J5YGV2_9ZZZZ</name>
<reference evidence="1" key="1">
    <citation type="submission" date="2020-05" db="EMBL/GenBank/DDBJ databases">
        <authorList>
            <person name="Chiriac C."/>
            <person name="Salcher M."/>
            <person name="Ghai R."/>
            <person name="Kavagutti S V."/>
        </authorList>
    </citation>
    <scope>NUCLEOTIDE SEQUENCE</scope>
</reference>
<organism evidence="1">
    <name type="scientific">freshwater metagenome</name>
    <dbReference type="NCBI Taxonomy" id="449393"/>
    <lineage>
        <taxon>unclassified sequences</taxon>
        <taxon>metagenomes</taxon>
        <taxon>ecological metagenomes</taxon>
    </lineage>
</organism>